<dbReference type="Gene3D" id="3.30.300.30">
    <property type="match status" value="1"/>
</dbReference>
<dbReference type="OrthoDB" id="408177at2759"/>
<proteinExistence type="predicted"/>
<evidence type="ECO:0000313" key="2">
    <source>
        <dbReference type="EMBL" id="OAF65462.1"/>
    </source>
</evidence>
<dbReference type="PANTHER" id="PTHR44394">
    <property type="entry name" value="BETA-ALANINE-ACTIVATING ENZYME"/>
    <property type="match status" value="1"/>
</dbReference>
<reference evidence="2 3" key="1">
    <citation type="submission" date="2016-04" db="EMBL/GenBank/DDBJ databases">
        <title>The genome of Intoshia linei affirms orthonectids as highly simplified spiralians.</title>
        <authorList>
            <person name="Mikhailov K.V."/>
            <person name="Slusarev G.S."/>
            <person name="Nikitin M.A."/>
            <person name="Logacheva M.D."/>
            <person name="Penin A."/>
            <person name="Aleoshin V."/>
            <person name="Panchin Y.V."/>
        </authorList>
    </citation>
    <scope>NUCLEOTIDE SEQUENCE [LARGE SCALE GENOMIC DNA]</scope>
    <source>
        <strain evidence="2">Intl2013</strain>
        <tissue evidence="2">Whole animal</tissue>
    </source>
</reference>
<dbReference type="InterPro" id="IPR052091">
    <property type="entry name" value="Beta-ala_Activ/Resist"/>
</dbReference>
<name>A0A177AVA9_9BILA</name>
<protein>
    <recommendedName>
        <fullName evidence="1">AMP-dependent synthetase/ligase domain-containing protein</fullName>
    </recommendedName>
</protein>
<dbReference type="InterPro" id="IPR000873">
    <property type="entry name" value="AMP-dep_synth/lig_dom"/>
</dbReference>
<dbReference type="SUPFAM" id="SSF56801">
    <property type="entry name" value="Acetyl-CoA synthetase-like"/>
    <property type="match status" value="1"/>
</dbReference>
<comment type="caution">
    <text evidence="2">The sequence shown here is derived from an EMBL/GenBank/DDBJ whole genome shotgun (WGS) entry which is preliminary data.</text>
</comment>
<dbReference type="PANTHER" id="PTHR44394:SF1">
    <property type="entry name" value="BETA-ALANINE-ACTIVATING ENZYME"/>
    <property type="match status" value="1"/>
</dbReference>
<accession>A0A177AVA9</accession>
<dbReference type="Pfam" id="PF00501">
    <property type="entry name" value="AMP-binding"/>
    <property type="match status" value="1"/>
</dbReference>
<dbReference type="Gene3D" id="3.40.50.980">
    <property type="match status" value="1"/>
</dbReference>
<keyword evidence="3" id="KW-1185">Reference proteome</keyword>
<dbReference type="Proteomes" id="UP000078046">
    <property type="component" value="Unassembled WGS sequence"/>
</dbReference>
<gene>
    <name evidence="2" type="ORF">A3Q56_06805</name>
</gene>
<evidence type="ECO:0000259" key="1">
    <source>
        <dbReference type="Pfam" id="PF00501"/>
    </source>
</evidence>
<organism evidence="2 3">
    <name type="scientific">Intoshia linei</name>
    <dbReference type="NCBI Taxonomy" id="1819745"/>
    <lineage>
        <taxon>Eukaryota</taxon>
        <taxon>Metazoa</taxon>
        <taxon>Spiralia</taxon>
        <taxon>Lophotrochozoa</taxon>
        <taxon>Mesozoa</taxon>
        <taxon>Orthonectida</taxon>
        <taxon>Rhopaluridae</taxon>
        <taxon>Intoshia</taxon>
    </lineage>
</organism>
<feature type="domain" description="AMP-dependent synthetase/ligase" evidence="1">
    <location>
        <begin position="239"/>
        <end position="376"/>
    </location>
</feature>
<dbReference type="InterPro" id="IPR045851">
    <property type="entry name" value="AMP-bd_C_sf"/>
</dbReference>
<dbReference type="EMBL" id="LWCA01001280">
    <property type="protein sequence ID" value="OAF65462.1"/>
    <property type="molecule type" value="Genomic_DNA"/>
</dbReference>
<sequence length="537" mass="63148">MDYLKRCKLIEQLDANIHEKNKNVALRFTNGNFNTYDLSYSELSVKINELKLLLKEKLECDENKLGIMVFADDEICLPMCILSLIYLQIPYYYVDKPNIKFSFSVCMKLDIKFYLLNEIHSKIFERQLFLFGINIVEKYQLTSFKLYNLIIYKLDFNNVNLVVEKDFSLKEIENDSKSIMFHVTTSEDNLERLFVRKYQVAENAPSPRLPIASKNLKSLSMSTLDDKIINVKIDEVELYKLTVDDELIMICPMTFDASIVQVLVMLIVGGRINYIERDKFLEYKFLYETIFEKCYTTIFQISPSLLKNLIDYFNENVKCEEKQYMIPENGIIRNIGIGGEKFPSCDLMKGVIHPNNQCCQFFNLYGLTEVSAWASSKKIIDIRNYEKVDLGDLFYETKFCLEEQNDNCYKLIIDSERKCYINGKRAPSLFDTGDIVQRDGDKIYFVSRDNQLIKIHTKKFNLNQIEETIHNILNIHNVVVFHNQTIVAFIETCEQVINTNVLNNNMKFYLPDYMIPKKYIFLDKFPLNNNGNNIYYY</sequence>
<dbReference type="AlphaFoldDB" id="A0A177AVA9"/>
<dbReference type="GO" id="GO:0043041">
    <property type="term" value="P:amino acid activation for nonribosomal peptide biosynthetic process"/>
    <property type="evidence" value="ECO:0007669"/>
    <property type="project" value="TreeGrafter"/>
</dbReference>
<evidence type="ECO:0000313" key="3">
    <source>
        <dbReference type="Proteomes" id="UP000078046"/>
    </source>
</evidence>